<evidence type="ECO:0000313" key="4">
    <source>
        <dbReference type="Proteomes" id="UP000185124"/>
    </source>
</evidence>
<evidence type="ECO:0000256" key="1">
    <source>
        <dbReference type="SAM" id="MobiDB-lite"/>
    </source>
</evidence>
<keyword evidence="2" id="KW-0812">Transmembrane</keyword>
<evidence type="ECO:0000256" key="2">
    <source>
        <dbReference type="SAM" id="Phobius"/>
    </source>
</evidence>
<keyword evidence="2" id="KW-1133">Transmembrane helix</keyword>
<gene>
    <name evidence="3" type="ORF">SAMN04489832_4776</name>
</gene>
<feature type="region of interest" description="Disordered" evidence="1">
    <location>
        <begin position="60"/>
        <end position="117"/>
    </location>
</feature>
<proteinExistence type="predicted"/>
<dbReference type="Proteomes" id="UP000185124">
    <property type="component" value="Unassembled WGS sequence"/>
</dbReference>
<sequence length="138" mass="14049">MNDERLRSDLTDLAEEVTVVDLRDRSLRTSRRLGLQRAIATSAAAVVLLGAATGTALAVRPDAGPGPVPADSPTATATATASPVPVPSTPAPSVTPSRPPVPPATSSPATPTARFGKVVYADADRRPGHCPPVVVGTR</sequence>
<dbReference type="STRING" id="709881.SAMN04489832_4776"/>
<feature type="transmembrane region" description="Helical" evidence="2">
    <location>
        <begin position="38"/>
        <end position="59"/>
    </location>
</feature>
<organism evidence="3 4">
    <name type="scientific">Micromonospora cremea</name>
    <dbReference type="NCBI Taxonomy" id="709881"/>
    <lineage>
        <taxon>Bacteria</taxon>
        <taxon>Bacillati</taxon>
        <taxon>Actinomycetota</taxon>
        <taxon>Actinomycetes</taxon>
        <taxon>Micromonosporales</taxon>
        <taxon>Micromonosporaceae</taxon>
        <taxon>Micromonospora</taxon>
    </lineage>
</organism>
<keyword evidence="4" id="KW-1185">Reference proteome</keyword>
<name>A0A1N6A1S8_9ACTN</name>
<protein>
    <submittedName>
        <fullName evidence="3">Uncharacterized protein</fullName>
    </submittedName>
</protein>
<reference evidence="4" key="1">
    <citation type="submission" date="2016-12" db="EMBL/GenBank/DDBJ databases">
        <authorList>
            <person name="Varghese N."/>
            <person name="Submissions S."/>
        </authorList>
    </citation>
    <scope>NUCLEOTIDE SEQUENCE [LARGE SCALE GENOMIC DNA]</scope>
    <source>
        <strain evidence="4">DSM 45599</strain>
    </source>
</reference>
<evidence type="ECO:0000313" key="3">
    <source>
        <dbReference type="EMBL" id="SIN27955.1"/>
    </source>
</evidence>
<keyword evidence="2" id="KW-0472">Membrane</keyword>
<dbReference type="EMBL" id="FSQT01000002">
    <property type="protein sequence ID" value="SIN27955.1"/>
    <property type="molecule type" value="Genomic_DNA"/>
</dbReference>
<accession>A0A1N6A1S8</accession>
<dbReference type="RefSeq" id="WP_074315620.1">
    <property type="nucleotide sequence ID" value="NZ_FSQT01000002.1"/>
</dbReference>
<dbReference type="AlphaFoldDB" id="A0A1N6A1S8"/>
<feature type="compositionally biased region" description="Low complexity" evidence="1">
    <location>
        <begin position="71"/>
        <end position="83"/>
    </location>
</feature>